<evidence type="ECO:0000313" key="2">
    <source>
        <dbReference type="EMBL" id="MCB8611647.1"/>
    </source>
</evidence>
<dbReference type="AlphaFoldDB" id="A0AAW4W2N3"/>
<dbReference type="EMBL" id="JAJDKZ010000253">
    <property type="protein sequence ID" value="MCB8611647.1"/>
    <property type="molecule type" value="Genomic_DNA"/>
</dbReference>
<reference evidence="2" key="1">
    <citation type="submission" date="2021-10" db="EMBL/GenBank/DDBJ databases">
        <title>Collection of gut derived symbiotic bacterial strains cultured from healthy donors.</title>
        <authorList>
            <person name="Lin H."/>
            <person name="Littmann E."/>
            <person name="Kohout C."/>
            <person name="Pamer E.G."/>
        </authorList>
    </citation>
    <scope>NUCLEOTIDE SEQUENCE</scope>
    <source>
        <strain evidence="2">DFI.4.48</strain>
    </source>
</reference>
<proteinExistence type="predicted"/>
<protein>
    <recommendedName>
        <fullName evidence="1">Exonuclease domain-containing protein</fullName>
    </recommendedName>
</protein>
<dbReference type="InterPro" id="IPR013520">
    <property type="entry name" value="Ribonucl_H"/>
</dbReference>
<dbReference type="PANTHER" id="PTHR30231:SF41">
    <property type="entry name" value="DNA POLYMERASE III SUBUNIT EPSILON"/>
    <property type="match status" value="1"/>
</dbReference>
<gene>
    <name evidence="2" type="ORF">LJD69_13720</name>
</gene>
<dbReference type="GO" id="GO:0005829">
    <property type="term" value="C:cytosol"/>
    <property type="evidence" value="ECO:0007669"/>
    <property type="project" value="TreeGrafter"/>
</dbReference>
<dbReference type="InterPro" id="IPR012337">
    <property type="entry name" value="RNaseH-like_sf"/>
</dbReference>
<comment type="caution">
    <text evidence="2">The sequence shown here is derived from an EMBL/GenBank/DDBJ whole genome shotgun (WGS) entry which is preliminary data.</text>
</comment>
<evidence type="ECO:0000313" key="3">
    <source>
        <dbReference type="Proteomes" id="UP001198439"/>
    </source>
</evidence>
<dbReference type="GO" id="GO:0003676">
    <property type="term" value="F:nucleic acid binding"/>
    <property type="evidence" value="ECO:0007669"/>
    <property type="project" value="InterPro"/>
</dbReference>
<dbReference type="PANTHER" id="PTHR30231">
    <property type="entry name" value="DNA POLYMERASE III SUBUNIT EPSILON"/>
    <property type="match status" value="1"/>
</dbReference>
<dbReference type="SUPFAM" id="SSF53098">
    <property type="entry name" value="Ribonuclease H-like"/>
    <property type="match status" value="1"/>
</dbReference>
<dbReference type="Proteomes" id="UP001198439">
    <property type="component" value="Unassembled WGS sequence"/>
</dbReference>
<evidence type="ECO:0000259" key="1">
    <source>
        <dbReference type="Pfam" id="PF00929"/>
    </source>
</evidence>
<dbReference type="CDD" id="cd06127">
    <property type="entry name" value="DEDDh"/>
    <property type="match status" value="1"/>
</dbReference>
<accession>A0AAW4W2N3</accession>
<feature type="domain" description="Exonuclease" evidence="1">
    <location>
        <begin position="1"/>
        <end position="72"/>
    </location>
</feature>
<dbReference type="GO" id="GO:0045004">
    <property type="term" value="P:DNA replication proofreading"/>
    <property type="evidence" value="ECO:0007669"/>
    <property type="project" value="TreeGrafter"/>
</dbReference>
<feature type="non-terminal residue" evidence="2">
    <location>
        <position position="75"/>
    </location>
</feature>
<dbReference type="InterPro" id="IPR036397">
    <property type="entry name" value="RNaseH_sf"/>
</dbReference>
<dbReference type="GO" id="GO:0008408">
    <property type="term" value="F:3'-5' exonuclease activity"/>
    <property type="evidence" value="ECO:0007669"/>
    <property type="project" value="TreeGrafter"/>
</dbReference>
<sequence length="75" mass="8335">MTQLTTITDEMVMNADTIDAVLPRFLEFCGDSVLVAHNAGFDTGFIHENAKRLDLDFHPTIVDTLGLSRSLMTHL</sequence>
<dbReference type="Gene3D" id="3.30.420.10">
    <property type="entry name" value="Ribonuclease H-like superfamily/Ribonuclease H"/>
    <property type="match status" value="1"/>
</dbReference>
<dbReference type="Pfam" id="PF00929">
    <property type="entry name" value="RNase_T"/>
    <property type="match status" value="1"/>
</dbReference>
<name>A0AAW4W2N3_9FIRM</name>
<organism evidence="2 3">
    <name type="scientific">Faecalibacillus faecis</name>
    <dbReference type="NCBI Taxonomy" id="1982628"/>
    <lineage>
        <taxon>Bacteria</taxon>
        <taxon>Bacillati</taxon>
        <taxon>Bacillota</taxon>
        <taxon>Erysipelotrichia</taxon>
        <taxon>Erysipelotrichales</taxon>
        <taxon>Coprobacillaceae</taxon>
        <taxon>Faecalibacillus</taxon>
    </lineage>
</organism>